<dbReference type="Pfam" id="PF02363">
    <property type="entry name" value="C_tripleX"/>
    <property type="match status" value="28"/>
</dbReference>
<keyword evidence="2" id="KW-0812">Transmembrane</keyword>
<dbReference type="KEGG" id="dqu:106744810"/>
<accession>A0A6P3XBR1</accession>
<dbReference type="PANTHER" id="PTHR24047">
    <property type="entry name" value="FI01909P-RELATED"/>
    <property type="match status" value="1"/>
</dbReference>
<dbReference type="SUPFAM" id="SSF57184">
    <property type="entry name" value="Growth factor receptor domain"/>
    <property type="match status" value="3"/>
</dbReference>
<keyword evidence="1" id="KW-1015">Disulfide bond</keyword>
<gene>
    <name evidence="6" type="primary">LOC106744810</name>
</gene>
<evidence type="ECO:0000313" key="5">
    <source>
        <dbReference type="Proteomes" id="UP000515204"/>
    </source>
</evidence>
<dbReference type="PROSITE" id="PS00022">
    <property type="entry name" value="EGF_1"/>
    <property type="match status" value="1"/>
</dbReference>
<evidence type="ECO:0000256" key="2">
    <source>
        <dbReference type="SAM" id="Phobius"/>
    </source>
</evidence>
<dbReference type="SMART" id="SM00181">
    <property type="entry name" value="EGF"/>
    <property type="match status" value="38"/>
</dbReference>
<dbReference type="Proteomes" id="UP000515204">
    <property type="component" value="Unplaced"/>
</dbReference>
<feature type="disulfide bond" evidence="1">
    <location>
        <begin position="1888"/>
        <end position="1897"/>
    </location>
</feature>
<evidence type="ECO:0000256" key="3">
    <source>
        <dbReference type="SAM" id="SignalP"/>
    </source>
</evidence>
<dbReference type="OrthoDB" id="409374at2759"/>
<dbReference type="PROSITE" id="PS01186">
    <property type="entry name" value="EGF_2"/>
    <property type="match status" value="2"/>
</dbReference>
<keyword evidence="2" id="KW-0472">Membrane</keyword>
<dbReference type="PANTHER" id="PTHR24047:SF29">
    <property type="entry name" value="EATER-RELATED"/>
    <property type="match status" value="1"/>
</dbReference>
<feature type="disulfide bond" evidence="1">
    <location>
        <begin position="1868"/>
        <end position="1878"/>
    </location>
</feature>
<keyword evidence="3" id="KW-0732">Signal</keyword>
<dbReference type="InterPro" id="IPR003341">
    <property type="entry name" value="Cys_rich_tripleX"/>
</dbReference>
<comment type="caution">
    <text evidence="1">Lacks conserved residue(s) required for the propagation of feature annotation.</text>
</comment>
<dbReference type="GeneID" id="106744810"/>
<feature type="chain" id="PRO_5028080947" evidence="3">
    <location>
        <begin position="21"/>
        <end position="2048"/>
    </location>
</feature>
<keyword evidence="2" id="KW-1133">Transmembrane helix</keyword>
<dbReference type="InterPro" id="IPR053255">
    <property type="entry name" value="EGF-like_domain"/>
</dbReference>
<dbReference type="Gene3D" id="2.10.25.10">
    <property type="entry name" value="Laminin"/>
    <property type="match status" value="29"/>
</dbReference>
<evidence type="ECO:0000256" key="1">
    <source>
        <dbReference type="PROSITE-ProRule" id="PRU00076"/>
    </source>
</evidence>
<proteinExistence type="predicted"/>
<feature type="transmembrane region" description="Helical" evidence="2">
    <location>
        <begin position="1990"/>
        <end position="2013"/>
    </location>
</feature>
<sequence>MQKSLICLVIFTCLGVSTWAIDGVKGGHRPRYPTSGNQIGNNSTSGLCYITVPYSHVLALNSSGSPYNTIPQPPEGSQPSNSGFITILDCCDGYKRNVTTRNCEPHCDRGCFGGHCTGPNICSCEQGWRAEEGVCMPVCTYRCQENAYCFSPEVCVCQLGYDEINGECKPICPDGCRNGECVAPRVCRCRPGFVLNDRKECVPACEGGCAHGVCTAPGVCTCHEGYANLPNDRESCVPHCPGGCVGGNCVAPGQCNCLQGYSPDSQGRCNPVCTRGCNGGECVAPNVCRCRQGYKIDDGGNCVPDCPQGCINGDCVSPGQCICSPGYKHDQHSRRCLPNEFSTSESQCDHGYEIDHATGRCVPAMSPNPSQPGDCRHDCGTHGVCIGNRCSCLPGYRNDPDTGRCIPMTSSTSTSHCRHDCGPNGRCVAPNVCACNPGFYNDINTGRCVSYDGQGTDILCQYPCLNGQCTGPNQCTCNRGYMLDVRDPTRSRCLPVCVGGCANGVCTMPNFCLCNPGYRKESGVKGRQRCVPQEHGHNEKGNRHQSSSQSDACWNYCIDRSFRYRCLIKIYFIYLVIMKFSYIICVFCILQIVHTNQNLIRTKLKSKMCEKIISSRLSHKVPIPEMFREHIGFGPFYKNEMRWNFKNEFDTSIRTEKVCCLGYREVNDSMCEPICEPPCGPHGICIRPHICECDPGYSLIYLSPLYDFALNACVPECTHTCLHGNCTAPNVCKCNHGYSLNHDGFTCDPVCNLKCGTGSYCAEPDQCDCLPGYIDVDDDNSVTKHCKSICSLNCMNGDCNVDNICVCHDGYESDPDNLFVCKPKCDKGCNFGTCTAPNVCTCETGYSLNWGVCEPICSKPCVLGICEAPEQCNCLNGYGLLGNSSYICEPICSSPCVNGRCIRPDTCTCNEGYQLKPHSLSECKVICDIPCEPYGSCLKPNECTCSKGYRPTNQTRGIIKTACEPICVPNCINGECDDSGNCHCHKGYVLSESEKNYCEPVCKSSCKNGNCAYPGECICTHGYHLSGSPGSKNQECIPNCHDCDNGTCKMPYQCECFEGYKKKWHGGCKPVCTMCSNGICVAPEVCECNEGFVLEQSNVGIQRSRSIPEGRSRNISRCIPSCKNCDNGECVAPNQCQCHPGYLKIEDTCVYACESSCAKHGKCITEKRTCECNHGWIGDGVHCEPAMCVLILDNDESRTETLRIEKQDAKIEYILMNNPTYCPECVSKLKNTTLCFKMNINDTKNATQIGCLMDEDCLQLKSQYIAQKKVMKIGGIIVGLGFLITMGVVVIYILLRKYPNKLHNLGVAYNGMNKLEIMRILKSLVAILTTRVLLLEFGKWSHSEVCALEEPRERYEGFHSGICYGIVSKQVSQYVPYLETYRTSIWNFHRIKTRQNYRIEYHTIHTVVRECCKGYQEIGNDCKPRCTTPCEKGLCAAPDFCICDAGYQKTDGINSTKCHPVCANGCINGTCIEPDICKCNEDYWMSADGITCLPICDKKCERSHGFCSEPRVCSCHLGYRKTGDNECEPICERACTNGHCVAPDICKCADGYEADKFDPNFTCSPKCSKNCVFGTCTMPETCTCNRGYKAVNATVCEPICTEPCRMGVCVAPESCSCNDGYGLLADSKYTCEPICEFDCTNGVCIAPEICTCNKGFFYDNSTDTKCKPHCEIPCGLNGKCVSPNNCTCFEGYHAIPLNASIYDNSTESSRSICQPLCDYECVNGKCSAPNVCTCIVGYYPSWAVSHQESLSLNDSTSRICEPICYPSCGSNGICIAPDVCTCKDGYEKGNNGNCVPFCAQGCTNGTCTEPNLCTCNSGFESRNGSACEPVCERGCENGDCVAPNHCVCHDNFVENTGYNFVAECIPECTRNCSEHGMCVIEDEYYCQCYFGWKGQDCEEPTVCVVTMNFNHSDISRITISNDTSSATRQALADAPYCHQCDSSLSNKSLCYVVYSDEANATIPTVSCLLNTDLPCYTMPHYNASSEVAKIAWPVASIAALIAIGLMATVYLLYRKHQKNKLITGNSTDYLAQDSSATESLTCENAIFL</sequence>
<name>A0A6P3XBR1_DINQU</name>
<keyword evidence="1" id="KW-0245">EGF-like domain</keyword>
<dbReference type="RefSeq" id="XP_014475334.1">
    <property type="nucleotide sequence ID" value="XM_014619848.1"/>
</dbReference>
<feature type="transmembrane region" description="Helical" evidence="2">
    <location>
        <begin position="1273"/>
        <end position="1295"/>
    </location>
</feature>
<keyword evidence="5" id="KW-1185">Reference proteome</keyword>
<evidence type="ECO:0000313" key="6">
    <source>
        <dbReference type="RefSeq" id="XP_014475334.1"/>
    </source>
</evidence>
<feature type="domain" description="EGF-like" evidence="4">
    <location>
        <begin position="1865"/>
        <end position="1898"/>
    </location>
</feature>
<organism evidence="5 6">
    <name type="scientific">Dinoponera quadriceps</name>
    <name type="common">South American ant</name>
    <dbReference type="NCBI Taxonomy" id="609295"/>
    <lineage>
        <taxon>Eukaryota</taxon>
        <taxon>Metazoa</taxon>
        <taxon>Ecdysozoa</taxon>
        <taxon>Arthropoda</taxon>
        <taxon>Hexapoda</taxon>
        <taxon>Insecta</taxon>
        <taxon>Pterygota</taxon>
        <taxon>Neoptera</taxon>
        <taxon>Endopterygota</taxon>
        <taxon>Hymenoptera</taxon>
        <taxon>Apocrita</taxon>
        <taxon>Aculeata</taxon>
        <taxon>Formicoidea</taxon>
        <taxon>Formicidae</taxon>
        <taxon>Ponerinae</taxon>
        <taxon>Ponerini</taxon>
        <taxon>Dinoponera</taxon>
    </lineage>
</organism>
<feature type="signal peptide" evidence="3">
    <location>
        <begin position="1"/>
        <end position="20"/>
    </location>
</feature>
<dbReference type="PROSITE" id="PS50026">
    <property type="entry name" value="EGF_3"/>
    <property type="match status" value="1"/>
</dbReference>
<protein>
    <submittedName>
        <fullName evidence="6">Fibrillin-1-like</fullName>
    </submittedName>
</protein>
<dbReference type="InterPro" id="IPR009030">
    <property type="entry name" value="Growth_fac_rcpt_cys_sf"/>
</dbReference>
<reference evidence="6" key="1">
    <citation type="submission" date="2025-08" db="UniProtKB">
        <authorList>
            <consortium name="RefSeq"/>
        </authorList>
    </citation>
    <scope>IDENTIFICATION</scope>
</reference>
<feature type="transmembrane region" description="Helical" evidence="2">
    <location>
        <begin position="571"/>
        <end position="593"/>
    </location>
</feature>
<dbReference type="InterPro" id="IPR000742">
    <property type="entry name" value="EGF"/>
</dbReference>
<evidence type="ECO:0000259" key="4">
    <source>
        <dbReference type="PROSITE" id="PS50026"/>
    </source>
</evidence>